<evidence type="ECO:0000313" key="9">
    <source>
        <dbReference type="EMBL" id="GHA49041.1"/>
    </source>
</evidence>
<comment type="cofactor">
    <cofactor evidence="1">
        <name>Zn(2+)</name>
        <dbReference type="ChEBI" id="CHEBI:29105"/>
    </cofactor>
</comment>
<dbReference type="Proteomes" id="UP000634455">
    <property type="component" value="Unassembled WGS sequence"/>
</dbReference>
<keyword evidence="5" id="KW-0862">Zinc</keyword>
<evidence type="ECO:0000256" key="5">
    <source>
        <dbReference type="ARBA" id="ARBA00022833"/>
    </source>
</evidence>
<dbReference type="Gene3D" id="2.70.70.10">
    <property type="entry name" value="Glucose Permease (Domain IIA)"/>
    <property type="match status" value="1"/>
</dbReference>
<evidence type="ECO:0000256" key="7">
    <source>
        <dbReference type="SAM" id="SignalP"/>
    </source>
</evidence>
<evidence type="ECO:0000256" key="4">
    <source>
        <dbReference type="ARBA" id="ARBA00022801"/>
    </source>
</evidence>
<feature type="signal peptide" evidence="7">
    <location>
        <begin position="1"/>
        <end position="22"/>
    </location>
</feature>
<keyword evidence="4" id="KW-0378">Hydrolase</keyword>
<sequence>MKPVRAIVGLIAAMCMASGAFGAASSTKMARDASQSLREASAKLIAAESADDRIAALTQTIRAFEDGLLAMRDGLRTAAIRERVIKLEFENRRDQISQLLGVLLTLERATTPLLLIHPEGAVGTARSGMMVSEVTPGLQLEAENLRVQLTELEEIRSMQQLAEEDLQLSLAGVQEARVKLSQAISQREELPKRFSEDPIRIQILADNSATLDFFADALTQIPFDELDEQPIPFEELRGKLVLPTTGTLLRKFNEADAAGLKRPGILLATSSLALVSSPVSATIRYAGPFLDYANVIILEPDAGYLIVLAGMSQAYGAVGEVVEKGDPVGLLGGKEAKLGDFLVDASQGSGTLGQETLYIEVRENGNPTNPMDWFGLEQN</sequence>
<feature type="domain" description="M23ase beta-sheet core" evidence="8">
    <location>
        <begin position="263"/>
        <end position="370"/>
    </location>
</feature>
<comment type="caution">
    <text evidence="9">The sequence shown here is derived from an EMBL/GenBank/DDBJ whole genome shotgun (WGS) entry which is preliminary data.</text>
</comment>
<gene>
    <name evidence="9" type="ORF">GCM10008927_12740</name>
</gene>
<dbReference type="InterPro" id="IPR050570">
    <property type="entry name" value="Cell_wall_metabolism_enzyme"/>
</dbReference>
<feature type="chain" id="PRO_5045315214" evidence="7">
    <location>
        <begin position="23"/>
        <end position="379"/>
    </location>
</feature>
<organism evidence="9 10">
    <name type="scientific">Paramylibacter ulvae</name>
    <dbReference type="NCBI Taxonomy" id="1651968"/>
    <lineage>
        <taxon>Bacteria</taxon>
        <taxon>Pseudomonadati</taxon>
        <taxon>Pseudomonadota</taxon>
        <taxon>Alphaproteobacteria</taxon>
        <taxon>Rhodobacterales</taxon>
        <taxon>Paracoccaceae</taxon>
        <taxon>Paramylibacter</taxon>
    </lineage>
</organism>
<dbReference type="RefSeq" id="WP_229802107.1">
    <property type="nucleotide sequence ID" value="NZ_BMZF01000002.1"/>
</dbReference>
<reference evidence="10" key="1">
    <citation type="journal article" date="2019" name="Int. J. Syst. Evol. Microbiol.">
        <title>The Global Catalogue of Microorganisms (GCM) 10K type strain sequencing project: providing services to taxonomists for standard genome sequencing and annotation.</title>
        <authorList>
            <consortium name="The Broad Institute Genomics Platform"/>
            <consortium name="The Broad Institute Genome Sequencing Center for Infectious Disease"/>
            <person name="Wu L."/>
            <person name="Ma J."/>
        </authorList>
    </citation>
    <scope>NUCLEOTIDE SEQUENCE [LARGE SCALE GENOMIC DNA]</scope>
    <source>
        <strain evidence="10">KCTC 32465</strain>
    </source>
</reference>
<dbReference type="InterPro" id="IPR011055">
    <property type="entry name" value="Dup_hybrid_motif"/>
</dbReference>
<evidence type="ECO:0000256" key="3">
    <source>
        <dbReference type="ARBA" id="ARBA00022723"/>
    </source>
</evidence>
<keyword evidence="10" id="KW-1185">Reference proteome</keyword>
<evidence type="ECO:0000256" key="6">
    <source>
        <dbReference type="ARBA" id="ARBA00023049"/>
    </source>
</evidence>
<dbReference type="PANTHER" id="PTHR21666">
    <property type="entry name" value="PEPTIDASE-RELATED"/>
    <property type="match status" value="1"/>
</dbReference>
<dbReference type="EMBL" id="BMZF01000002">
    <property type="protein sequence ID" value="GHA49041.1"/>
    <property type="molecule type" value="Genomic_DNA"/>
</dbReference>
<evidence type="ECO:0000256" key="2">
    <source>
        <dbReference type="ARBA" id="ARBA00022670"/>
    </source>
</evidence>
<name>A0ABQ3D0A6_9RHOB</name>
<keyword evidence="2" id="KW-0645">Protease</keyword>
<dbReference type="Pfam" id="PF01551">
    <property type="entry name" value="Peptidase_M23"/>
    <property type="match status" value="1"/>
</dbReference>
<keyword evidence="6" id="KW-0482">Metalloprotease</keyword>
<evidence type="ECO:0000313" key="10">
    <source>
        <dbReference type="Proteomes" id="UP000634455"/>
    </source>
</evidence>
<dbReference type="SUPFAM" id="SSF51261">
    <property type="entry name" value="Duplicated hybrid motif"/>
    <property type="match status" value="1"/>
</dbReference>
<keyword evidence="7" id="KW-0732">Signal</keyword>
<evidence type="ECO:0000256" key="1">
    <source>
        <dbReference type="ARBA" id="ARBA00001947"/>
    </source>
</evidence>
<dbReference type="PANTHER" id="PTHR21666:SF288">
    <property type="entry name" value="CELL DIVISION PROTEIN YTFB"/>
    <property type="match status" value="1"/>
</dbReference>
<dbReference type="InterPro" id="IPR016047">
    <property type="entry name" value="M23ase_b-sheet_dom"/>
</dbReference>
<evidence type="ECO:0000259" key="8">
    <source>
        <dbReference type="Pfam" id="PF01551"/>
    </source>
</evidence>
<keyword evidence="3" id="KW-0479">Metal-binding</keyword>
<accession>A0ABQ3D0A6</accession>
<protein>
    <submittedName>
        <fullName evidence="9">Peptidase M23</fullName>
    </submittedName>
</protein>
<proteinExistence type="predicted"/>